<feature type="transmembrane region" description="Helical" evidence="1">
    <location>
        <begin position="229"/>
        <end position="249"/>
    </location>
</feature>
<keyword evidence="3" id="KW-1185">Reference proteome</keyword>
<feature type="transmembrane region" description="Helical" evidence="1">
    <location>
        <begin position="14"/>
        <end position="33"/>
    </location>
</feature>
<feature type="transmembrane region" description="Helical" evidence="1">
    <location>
        <begin position="86"/>
        <end position="106"/>
    </location>
</feature>
<keyword evidence="1" id="KW-0472">Membrane</keyword>
<feature type="transmembrane region" description="Helical" evidence="1">
    <location>
        <begin position="115"/>
        <end position="135"/>
    </location>
</feature>
<organism evidence="2 3">
    <name type="scientific">Pleurotus eryngii</name>
    <name type="common">Boletus of the steppes</name>
    <dbReference type="NCBI Taxonomy" id="5323"/>
    <lineage>
        <taxon>Eukaryota</taxon>
        <taxon>Fungi</taxon>
        <taxon>Dikarya</taxon>
        <taxon>Basidiomycota</taxon>
        <taxon>Agaricomycotina</taxon>
        <taxon>Agaricomycetes</taxon>
        <taxon>Agaricomycetidae</taxon>
        <taxon>Agaricales</taxon>
        <taxon>Pleurotineae</taxon>
        <taxon>Pleurotaceae</taxon>
        <taxon>Pleurotus</taxon>
    </lineage>
</organism>
<dbReference type="EMBL" id="MU154738">
    <property type="protein sequence ID" value="KAF9487983.1"/>
    <property type="molecule type" value="Genomic_DNA"/>
</dbReference>
<evidence type="ECO:0000313" key="2">
    <source>
        <dbReference type="EMBL" id="KAF9487983.1"/>
    </source>
</evidence>
<dbReference type="PANTHER" id="PTHR40465">
    <property type="entry name" value="CHROMOSOME 1, WHOLE GENOME SHOTGUN SEQUENCE"/>
    <property type="match status" value="1"/>
</dbReference>
<accession>A0A9P5ZH61</accession>
<dbReference type="OrthoDB" id="3087592at2759"/>
<name>A0A9P5ZH61_PLEER</name>
<dbReference type="AlphaFoldDB" id="A0A9P5ZH61"/>
<feature type="transmembrane region" description="Helical" evidence="1">
    <location>
        <begin position="160"/>
        <end position="180"/>
    </location>
</feature>
<proteinExistence type="predicted"/>
<dbReference type="PANTHER" id="PTHR40465:SF1">
    <property type="entry name" value="DUF6534 DOMAIN-CONTAINING PROTEIN"/>
    <property type="match status" value="1"/>
</dbReference>
<gene>
    <name evidence="2" type="ORF">BDN71DRAFT_547864</name>
</gene>
<feature type="transmembrane region" description="Helical" evidence="1">
    <location>
        <begin position="200"/>
        <end position="223"/>
    </location>
</feature>
<reference evidence="2" key="1">
    <citation type="submission" date="2020-11" db="EMBL/GenBank/DDBJ databases">
        <authorList>
            <consortium name="DOE Joint Genome Institute"/>
            <person name="Ahrendt S."/>
            <person name="Riley R."/>
            <person name="Andreopoulos W."/>
            <person name="Labutti K."/>
            <person name="Pangilinan J."/>
            <person name="Ruiz-Duenas F.J."/>
            <person name="Barrasa J.M."/>
            <person name="Sanchez-Garcia M."/>
            <person name="Camarero S."/>
            <person name="Miyauchi S."/>
            <person name="Serrano A."/>
            <person name="Linde D."/>
            <person name="Babiker R."/>
            <person name="Drula E."/>
            <person name="Ayuso-Fernandez I."/>
            <person name="Pacheco R."/>
            <person name="Padilla G."/>
            <person name="Ferreira P."/>
            <person name="Barriuso J."/>
            <person name="Kellner H."/>
            <person name="Castanera R."/>
            <person name="Alfaro M."/>
            <person name="Ramirez L."/>
            <person name="Pisabarro A.G."/>
            <person name="Kuo A."/>
            <person name="Tritt A."/>
            <person name="Lipzen A."/>
            <person name="He G."/>
            <person name="Yan M."/>
            <person name="Ng V."/>
            <person name="Cullen D."/>
            <person name="Martin F."/>
            <person name="Rosso M.-N."/>
            <person name="Henrissat B."/>
            <person name="Hibbett D."/>
            <person name="Martinez A.T."/>
            <person name="Grigoriev I.V."/>
        </authorList>
    </citation>
    <scope>NUCLEOTIDE SEQUENCE</scope>
    <source>
        <strain evidence="2">ATCC 90797</strain>
    </source>
</reference>
<protein>
    <submittedName>
        <fullName evidence="2">Uncharacterized protein</fullName>
    </submittedName>
</protein>
<evidence type="ECO:0000313" key="3">
    <source>
        <dbReference type="Proteomes" id="UP000807025"/>
    </source>
</evidence>
<dbReference type="Proteomes" id="UP000807025">
    <property type="component" value="Unassembled WGS sequence"/>
</dbReference>
<evidence type="ECO:0000256" key="1">
    <source>
        <dbReference type="SAM" id="Phobius"/>
    </source>
</evidence>
<keyword evidence="1" id="KW-0812">Transmembrane</keyword>
<comment type="caution">
    <text evidence="2">The sequence shown here is derived from an EMBL/GenBank/DDBJ whole genome shotgun (WGS) entry which is preliminary data.</text>
</comment>
<keyword evidence="1" id="KW-1133">Transmembrane helix</keyword>
<sequence>MSTLPNLLQRVPEFQALGSLFQALIFGHIVAQLGFPSDRLALKAIAWSSFLVSLLITVLNMYNTASAFGPPSSDIVRARNWNLIDNAIWCVASGYQVFICQAFLAWKIYQLSRRAWLLCVVCVFAVLQWAAIIAYSTDGFNLFNNVWSPKFVASFSTNSFIAWLAINIASDVIITASIIWRLRHAEAAILRPKRSLSGRIFGFTLETGLIPTVWMTVQLILWVRLDLRMPVYFILCVGLHFLIPCINSCRH</sequence>
<feature type="transmembrane region" description="Helical" evidence="1">
    <location>
        <begin position="40"/>
        <end position="62"/>
    </location>
</feature>